<dbReference type="InterPro" id="IPR036770">
    <property type="entry name" value="Ankyrin_rpt-contain_sf"/>
</dbReference>
<dbReference type="OrthoDB" id="341259at2759"/>
<reference evidence="2 3" key="1">
    <citation type="submission" date="2015-09" db="EMBL/GenBank/DDBJ databases">
        <title>Draft genome of a European isolate of the apple canker pathogen Neonectria ditissima.</title>
        <authorList>
            <person name="Gomez-Cortecero A."/>
            <person name="Harrison R.J."/>
            <person name="Armitage A.D."/>
        </authorList>
    </citation>
    <scope>NUCLEOTIDE SEQUENCE [LARGE SCALE GENOMIC DNA]</scope>
    <source>
        <strain evidence="2 3">R09/05</strain>
    </source>
</reference>
<name>A0A0P7BXA5_9HYPO</name>
<accession>A0A0P7BXA5</accession>
<dbReference type="SUPFAM" id="SSF48403">
    <property type="entry name" value="Ankyrin repeat"/>
    <property type="match status" value="1"/>
</dbReference>
<protein>
    <submittedName>
        <fullName evidence="2">Uncharacterized protein</fullName>
    </submittedName>
</protein>
<dbReference type="PROSITE" id="PS50088">
    <property type="entry name" value="ANK_REPEAT"/>
    <property type="match status" value="1"/>
</dbReference>
<keyword evidence="3" id="KW-1185">Reference proteome</keyword>
<dbReference type="PROSITE" id="PS50297">
    <property type="entry name" value="ANK_REP_REGION"/>
    <property type="match status" value="1"/>
</dbReference>
<dbReference type="InterPro" id="IPR002110">
    <property type="entry name" value="Ankyrin_rpt"/>
</dbReference>
<evidence type="ECO:0000313" key="2">
    <source>
        <dbReference type="EMBL" id="KPM46183.1"/>
    </source>
</evidence>
<dbReference type="Pfam" id="PF00023">
    <property type="entry name" value="Ank"/>
    <property type="match status" value="1"/>
</dbReference>
<dbReference type="Gene3D" id="1.25.40.20">
    <property type="entry name" value="Ankyrin repeat-containing domain"/>
    <property type="match status" value="1"/>
</dbReference>
<comment type="caution">
    <text evidence="2">The sequence shown here is derived from an EMBL/GenBank/DDBJ whole genome shotgun (WGS) entry which is preliminary data.</text>
</comment>
<dbReference type="EMBL" id="LKCW01000002">
    <property type="protein sequence ID" value="KPM46183.1"/>
    <property type="molecule type" value="Genomic_DNA"/>
</dbReference>
<keyword evidence="1" id="KW-0040">ANK repeat</keyword>
<dbReference type="Proteomes" id="UP000050424">
    <property type="component" value="Unassembled WGS sequence"/>
</dbReference>
<organism evidence="2 3">
    <name type="scientific">Neonectria ditissima</name>
    <dbReference type="NCBI Taxonomy" id="78410"/>
    <lineage>
        <taxon>Eukaryota</taxon>
        <taxon>Fungi</taxon>
        <taxon>Dikarya</taxon>
        <taxon>Ascomycota</taxon>
        <taxon>Pezizomycotina</taxon>
        <taxon>Sordariomycetes</taxon>
        <taxon>Hypocreomycetidae</taxon>
        <taxon>Hypocreales</taxon>
        <taxon>Nectriaceae</taxon>
        <taxon>Neonectria</taxon>
    </lineage>
</organism>
<feature type="repeat" description="ANK" evidence="1">
    <location>
        <begin position="266"/>
        <end position="291"/>
    </location>
</feature>
<dbReference type="AlphaFoldDB" id="A0A0P7BXA5"/>
<proteinExistence type="predicted"/>
<evidence type="ECO:0000256" key="1">
    <source>
        <dbReference type="PROSITE-ProRule" id="PRU00023"/>
    </source>
</evidence>
<sequence>MSLRNEDSSDVHMIIQTAQQDLFAAALMLYAVDVEKKDAILENDFFIKLLNRCVTGTIDMVEGMDSWMKGETGTSAFETPCLLHLLVAVSVKHYNYDVLVYLTRFALPSRNIFTTCLRPITAYLESSLPAAGWDALERAGWVPATHRPRKDIDAPGPSSGALSFVQSTVGGTISSCVRDLPSSSLRSYFCHIPRTLYTNIPPYPRWPGDPVLIKLAASRTGVDGLEVLRLLVEIGGMDVNDDEIWWKEGDHDPRDWNPSCHDGSDCTETALHIAVDKENIEAIEYLLTHGAKRMKDRYGRDQKERAKMRGVSGVLDVFEKYPHW</sequence>
<gene>
    <name evidence="2" type="ORF">AK830_g245</name>
</gene>
<evidence type="ECO:0000313" key="3">
    <source>
        <dbReference type="Proteomes" id="UP000050424"/>
    </source>
</evidence>